<feature type="domain" description="bAvd-like" evidence="1">
    <location>
        <begin position="14"/>
        <end position="111"/>
    </location>
</feature>
<sequence>MATYDNLPVYKASYDLLLLLFRCSKNMDRDYRHTLGETIKQELVALITNVYRANCRVQKKVLLSNARENLEVVRLLMRLANDLKQFTLNDFVQANLYVESISKQLVAWQKYSLE</sequence>
<dbReference type="RefSeq" id="WP_105020497.1">
    <property type="nucleotide sequence ID" value="NZ_MSCM01000001.1"/>
</dbReference>
<dbReference type="Proteomes" id="UP000239068">
    <property type="component" value="Unassembled WGS sequence"/>
</dbReference>
<organism evidence="2 3">
    <name type="scientific">Polaribacter glomeratus</name>
    <dbReference type="NCBI Taxonomy" id="102"/>
    <lineage>
        <taxon>Bacteria</taxon>
        <taxon>Pseudomonadati</taxon>
        <taxon>Bacteroidota</taxon>
        <taxon>Flavobacteriia</taxon>
        <taxon>Flavobacteriales</taxon>
        <taxon>Flavobacteriaceae</taxon>
    </lineage>
</organism>
<reference evidence="2 3" key="1">
    <citation type="submission" date="2016-12" db="EMBL/GenBank/DDBJ databases">
        <title>Trade-off between light-utilization and light-protection in marine flavobacteria.</title>
        <authorList>
            <person name="Kumagai Y."/>
            <person name="Yoshizawa S."/>
            <person name="Kogure K."/>
            <person name="Iwasaki W."/>
        </authorList>
    </citation>
    <scope>NUCLEOTIDE SEQUENCE [LARGE SCALE GENOMIC DNA]</scope>
    <source>
        <strain evidence="2 3">ATCC 43844</strain>
    </source>
</reference>
<dbReference type="CDD" id="cd16376">
    <property type="entry name" value="Avd_like"/>
    <property type="match status" value="1"/>
</dbReference>
<accession>A0A2S7WWJ5</accession>
<dbReference type="Gene3D" id="1.20.1440.60">
    <property type="entry name" value="23S rRNA-intervening sequence"/>
    <property type="match status" value="1"/>
</dbReference>
<dbReference type="EMBL" id="MSCM01000001">
    <property type="protein sequence ID" value="PQJ81927.1"/>
    <property type="molecule type" value="Genomic_DNA"/>
</dbReference>
<dbReference type="InterPro" id="IPR036583">
    <property type="entry name" value="23S_rRNA_IVS_sf"/>
</dbReference>
<gene>
    <name evidence="2" type="ORF">BTO16_04780</name>
</gene>
<keyword evidence="3" id="KW-1185">Reference proteome</keyword>
<dbReference type="Pfam" id="PF22296">
    <property type="entry name" value="bAvd"/>
    <property type="match status" value="1"/>
</dbReference>
<proteinExistence type="predicted"/>
<dbReference type="OrthoDB" id="8595978at2"/>
<evidence type="ECO:0000259" key="1">
    <source>
        <dbReference type="Pfam" id="PF22296"/>
    </source>
</evidence>
<evidence type="ECO:0000313" key="2">
    <source>
        <dbReference type="EMBL" id="PQJ81927.1"/>
    </source>
</evidence>
<evidence type="ECO:0000313" key="3">
    <source>
        <dbReference type="Proteomes" id="UP000239068"/>
    </source>
</evidence>
<dbReference type="SUPFAM" id="SSF158446">
    <property type="entry name" value="IVS-encoded protein-like"/>
    <property type="match status" value="1"/>
</dbReference>
<name>A0A2S7WWJ5_9FLAO</name>
<dbReference type="AlphaFoldDB" id="A0A2S7WWJ5"/>
<protein>
    <recommendedName>
        <fullName evidence="1">bAvd-like domain-containing protein</fullName>
    </recommendedName>
</protein>
<comment type="caution">
    <text evidence="2">The sequence shown here is derived from an EMBL/GenBank/DDBJ whole genome shotgun (WGS) entry which is preliminary data.</text>
</comment>
<dbReference type="InterPro" id="IPR055360">
    <property type="entry name" value="bAvd"/>
</dbReference>